<dbReference type="Proteomes" id="UP000077266">
    <property type="component" value="Unassembled WGS sequence"/>
</dbReference>
<feature type="domain" description="Heparinase II/III-like C-terminal" evidence="4">
    <location>
        <begin position="512"/>
        <end position="710"/>
    </location>
</feature>
<dbReference type="Gene3D" id="2.70.98.70">
    <property type="match status" value="1"/>
</dbReference>
<accession>A0A165CUJ5</accession>
<protein>
    <recommendedName>
        <fullName evidence="4">Heparinase II/III-like C-terminal domain-containing protein</fullName>
    </recommendedName>
</protein>
<keyword evidence="3" id="KW-0472">Membrane</keyword>
<dbReference type="Gene3D" id="1.50.10.100">
    <property type="entry name" value="Chondroitin AC/alginate lyase"/>
    <property type="match status" value="1"/>
</dbReference>
<proteinExistence type="predicted"/>
<dbReference type="InterPro" id="IPR008929">
    <property type="entry name" value="Chondroitin_lyas"/>
</dbReference>
<evidence type="ECO:0000259" key="4">
    <source>
        <dbReference type="Pfam" id="PF07940"/>
    </source>
</evidence>
<dbReference type="Pfam" id="PF07940">
    <property type="entry name" value="Hepar_II_III_C"/>
    <property type="match status" value="1"/>
</dbReference>
<name>A0A165CUJ5_EXIGL</name>
<keyword evidence="6" id="KW-1185">Reference proteome</keyword>
<keyword evidence="3" id="KW-1133">Transmembrane helix</keyword>
<dbReference type="InParanoid" id="A0A165CUJ5"/>
<evidence type="ECO:0000256" key="1">
    <source>
        <dbReference type="ARBA" id="ARBA00004196"/>
    </source>
</evidence>
<organism evidence="5 6">
    <name type="scientific">Exidia glandulosa HHB12029</name>
    <dbReference type="NCBI Taxonomy" id="1314781"/>
    <lineage>
        <taxon>Eukaryota</taxon>
        <taxon>Fungi</taxon>
        <taxon>Dikarya</taxon>
        <taxon>Basidiomycota</taxon>
        <taxon>Agaricomycotina</taxon>
        <taxon>Agaricomycetes</taxon>
        <taxon>Auriculariales</taxon>
        <taxon>Exidiaceae</taxon>
        <taxon>Exidia</taxon>
    </lineage>
</organism>
<reference evidence="5 6" key="1">
    <citation type="journal article" date="2016" name="Mol. Biol. Evol.">
        <title>Comparative Genomics of Early-Diverging Mushroom-Forming Fungi Provides Insights into the Origins of Lignocellulose Decay Capabilities.</title>
        <authorList>
            <person name="Nagy L.G."/>
            <person name="Riley R."/>
            <person name="Tritt A."/>
            <person name="Adam C."/>
            <person name="Daum C."/>
            <person name="Floudas D."/>
            <person name="Sun H."/>
            <person name="Yadav J.S."/>
            <person name="Pangilinan J."/>
            <person name="Larsson K.H."/>
            <person name="Matsuura K."/>
            <person name="Barry K."/>
            <person name="Labutti K."/>
            <person name="Kuo R."/>
            <person name="Ohm R.A."/>
            <person name="Bhattacharya S.S."/>
            <person name="Shirouzu T."/>
            <person name="Yoshinaga Y."/>
            <person name="Martin F.M."/>
            <person name="Grigoriev I.V."/>
            <person name="Hibbett D.S."/>
        </authorList>
    </citation>
    <scope>NUCLEOTIDE SEQUENCE [LARGE SCALE GENOMIC DNA]</scope>
    <source>
        <strain evidence="5 6">HHB12029</strain>
    </source>
</reference>
<dbReference type="EMBL" id="KV426286">
    <property type="protein sequence ID" value="KZV83151.1"/>
    <property type="molecule type" value="Genomic_DNA"/>
</dbReference>
<feature type="transmembrane region" description="Helical" evidence="3">
    <location>
        <begin position="60"/>
        <end position="79"/>
    </location>
</feature>
<evidence type="ECO:0000313" key="5">
    <source>
        <dbReference type="EMBL" id="KZV83151.1"/>
    </source>
</evidence>
<feature type="region of interest" description="Disordered" evidence="2">
    <location>
        <begin position="85"/>
        <end position="107"/>
    </location>
</feature>
<dbReference type="SUPFAM" id="SSF48230">
    <property type="entry name" value="Chondroitin AC/alginate lyase"/>
    <property type="match status" value="1"/>
</dbReference>
<feature type="compositionally biased region" description="Polar residues" evidence="2">
    <location>
        <begin position="7"/>
        <end position="23"/>
    </location>
</feature>
<comment type="subcellular location">
    <subcellularLocation>
        <location evidence="1">Cell envelope</location>
    </subcellularLocation>
</comment>
<dbReference type="GO" id="GO:0016829">
    <property type="term" value="F:lyase activity"/>
    <property type="evidence" value="ECO:0007669"/>
    <property type="project" value="InterPro"/>
</dbReference>
<dbReference type="InterPro" id="IPR012480">
    <property type="entry name" value="Hepar_II_III_C"/>
</dbReference>
<evidence type="ECO:0000313" key="6">
    <source>
        <dbReference type="Proteomes" id="UP000077266"/>
    </source>
</evidence>
<dbReference type="OrthoDB" id="3476529at2759"/>
<dbReference type="AlphaFoldDB" id="A0A165CUJ5"/>
<evidence type="ECO:0000256" key="3">
    <source>
        <dbReference type="SAM" id="Phobius"/>
    </source>
</evidence>
<dbReference type="PANTHER" id="PTHR38045">
    <property type="entry name" value="CHROMOSOME 1, WHOLE GENOME SHOTGUN SEQUENCE"/>
    <property type="match status" value="1"/>
</dbReference>
<sequence>MYRTETYDSAQRPLTNVQYSKTPNPYAEEGYYNNSTAYLAQPYSQPPPPRKKGVSKWVKIGIPVIILLIAAAVVVAVIVSRNSKDDKAASSSSGNGTTSGDGGTPAAPGTFPTAVDSYFLPVYPTAANAELFVAPAFATAGASAAWPAETFTPSNPSPLTVRPDRPRIIAPKYKWDALPDLIEKDPYMKAFHNQILKNASAYWSLPVVKYVEDGGLTGSGILDVSREIKMRIKAYAYAYRMEQDSKWLDAAWKELDHASGNQTDAPFGTAPDRWNSKHFLDLAEMTAAFGIAYDWLYDAWTPDQRNALMWSIINTGLAFGTAAHDADNWWTKPSITGNWNCVCNSGLTIGALAILGDDPTGTAEAILSKTIDDAKSACVNAPSSDGSWTETPNYWYFGTTGHAEMTSALLTATGSHYGLADTNPSFANTGYYHMYVFGMTSLFDYADHGPNKFSTTANGMMLYSTLYNEPRYMLHQRDRFDAPEPWSMFWYDPTVTGAWWNGLPLDRYFSDPETNWVSMRSSWTDNKGLYIAMKSSKLQQHQAHGDLDCGDFVLDAMGERWFGELGSGDYLSFEYFKSEDDDAARWLYYRKRTEGQNTILINNANQVAEANPPQMNFGTTKDAQGADPVMSLSSSSTAYAVTDMSSAYPQSTVKRGIRMINGRKQVLLQDDISTTVGPIMWRAHTNATVATSGSTATLTLNGKTLTATILSPSGASFTTAKPVRLASDPPLPPNNTDQLNKDVTVLVINLEQGTQSLQVLFNPQWDGMSSSDFVSPSSVSLDNWSLTSHS</sequence>
<evidence type="ECO:0000256" key="2">
    <source>
        <dbReference type="SAM" id="MobiDB-lite"/>
    </source>
</evidence>
<gene>
    <name evidence="5" type="ORF">EXIGLDRAFT_777848</name>
</gene>
<dbReference type="PANTHER" id="PTHR38045:SF1">
    <property type="entry name" value="HEPARINASE II_III-LIKE PROTEIN"/>
    <property type="match status" value="1"/>
</dbReference>
<feature type="region of interest" description="Disordered" evidence="2">
    <location>
        <begin position="1"/>
        <end position="26"/>
    </location>
</feature>
<keyword evidence="3" id="KW-0812">Transmembrane</keyword>
<dbReference type="STRING" id="1314781.A0A165CUJ5"/>